<comment type="caution">
    <text evidence="9">The sequence shown here is derived from an EMBL/GenBank/DDBJ whole genome shotgun (WGS) entry which is preliminary data.</text>
</comment>
<evidence type="ECO:0000256" key="4">
    <source>
        <dbReference type="ARBA" id="ARBA00022989"/>
    </source>
</evidence>
<evidence type="ECO:0000313" key="10">
    <source>
        <dbReference type="Proteomes" id="UP000241890"/>
    </source>
</evidence>
<dbReference type="GO" id="GO:0016020">
    <property type="term" value="C:membrane"/>
    <property type="evidence" value="ECO:0007669"/>
    <property type="project" value="UniProtKB-SubCell"/>
</dbReference>
<keyword evidence="3 7" id="KW-0812">Transmembrane</keyword>
<keyword evidence="5 7" id="KW-0472">Membrane</keyword>
<dbReference type="PANTHER" id="PTHR23511">
    <property type="entry name" value="SYNAPTIC VESICLE GLYCOPROTEIN 2"/>
    <property type="match status" value="1"/>
</dbReference>
<dbReference type="CDD" id="cd17316">
    <property type="entry name" value="MFS_SV2_like"/>
    <property type="match status" value="1"/>
</dbReference>
<dbReference type="InterPro" id="IPR011990">
    <property type="entry name" value="TPR-like_helical_dom_sf"/>
</dbReference>
<dbReference type="InterPro" id="IPR032675">
    <property type="entry name" value="LRR_dom_sf"/>
</dbReference>
<accession>A0A2R5GEP9</accession>
<name>A0A2R5GEP9_9STRA</name>
<dbReference type="Gene3D" id="1.25.40.10">
    <property type="entry name" value="Tetratricopeptide repeat domain"/>
    <property type="match status" value="1"/>
</dbReference>
<dbReference type="OrthoDB" id="4139357at2759"/>
<dbReference type="Proteomes" id="UP000241890">
    <property type="component" value="Unassembled WGS sequence"/>
</dbReference>
<dbReference type="SMART" id="SM00368">
    <property type="entry name" value="LRR_RI"/>
    <property type="match status" value="4"/>
</dbReference>
<dbReference type="InterPro" id="IPR020846">
    <property type="entry name" value="MFS_dom"/>
</dbReference>
<feature type="region of interest" description="Disordered" evidence="6">
    <location>
        <begin position="73"/>
        <end position="93"/>
    </location>
</feature>
<evidence type="ECO:0000256" key="2">
    <source>
        <dbReference type="ARBA" id="ARBA00022448"/>
    </source>
</evidence>
<evidence type="ECO:0000313" key="9">
    <source>
        <dbReference type="EMBL" id="GBG28779.1"/>
    </source>
</evidence>
<keyword evidence="2" id="KW-0813">Transport</keyword>
<evidence type="ECO:0000256" key="7">
    <source>
        <dbReference type="SAM" id="Phobius"/>
    </source>
</evidence>
<feature type="transmembrane region" description="Helical" evidence="7">
    <location>
        <begin position="242"/>
        <end position="264"/>
    </location>
</feature>
<evidence type="ECO:0000256" key="6">
    <source>
        <dbReference type="SAM" id="MobiDB-lite"/>
    </source>
</evidence>
<dbReference type="PROSITE" id="PS50096">
    <property type="entry name" value="IQ"/>
    <property type="match status" value="1"/>
</dbReference>
<dbReference type="InterPro" id="IPR011701">
    <property type="entry name" value="MFS"/>
</dbReference>
<sequence>MHEGRLHASLGGSRDEGQGLLHSFDDDDDDNVNDEGEAEVRDGIDGEEDWPSPSAGRVRDLIFADAEWSGSLENPRGFGSHNSDEAPDLKENDTPADYGYRLLDRALEDVTGKFQALLTVLCALVNFVDAAETMMMGLLYPSLMQEFGLTEQQLALMPSLTNVGMLVGALVFGNLSDSVGRRKTLIASLAICALFGFLSSFAQNIISLSILRMTLGFGYGGNIVTSTTLLVEFLAHEERGVYTMWCGVGFGVGALSIAGLSWAVVPYLGWRWLIRLAALVSVPVLVMLIFVPESPRFFIMRHQYYECVKAVDFVANFNGKALPRYFNAATLNVMHHDRRRHESARNCFGYGDIMRAPVLVTLIPLAGCWFLNAFASVLSAWIPIHARRFFPDSTNIVYTIALVQASGILAGTLLQVFMVRHFGRRIQMRVGFLLSALCLLLLGFFSYVSLGALFALAFAIQLTEQVIIMTLYLYTPEAFPTAVRVTSFGICQAHHRFAPIVAPFVVASLDHYGFNVTCFVFSGVFCIGAVLAMMLRVSTFNTPLVEESDLAARRHSFNTSAFTRNPQDPEFDSAPSDNAFWKTRALAELGLYKETFAKHRLEAARDAVAKGLQDAKKPKVVVGLGLVECEVLALSGAYEACVAKYKSFFLEYPTFVEDSSLRIKAAQAYRRCDLVDECTDLLQEVMDDPPAPYEEADILLILGVCYEYAGTRDGKRMGKEAFKHAFKKAREAGKVKFASTEESSGADPRSPGVSPGDATGQPQLDLLHSPLKQQPKHITFAEWKADPETWTSLAARCRACGDLVFALDFYTKGLWTESGQQDPALWMQFAELSYVMGEVDAAVQACATLYYMQPFDLSLRARLGMWDPQGWGAHIALEEATITKVQALLRGRWGRRYAAEHKPTEIANILQTNETVTEIGLGAGSELGVLGTTAIAEMMRCHNFRFRRLMIDEQPELQDEGTLPIVKAVGDFFFGRYSRLEELSLRNTGLGDVAVIALVEGLELNTKLRRLHLEQNRIRDAGAAALGAIFPRNETLEELDLRDNRIASEGAATLVRALQSTCAGVKAVRGLHLLRLDANFITTCGGSAIIRCLRASRKHRRVLRITASANPFGSRLHEEIREYMGSNKASSHLLPEVRNPLTSASAACAFVSEGPDDEADPASDVAGEDGANPRLQIQGPPFSRPSKALLQLGPVKKPRSRTSPYLSQPWALRSVKAHPQASLRPRGAFAA</sequence>
<dbReference type="GO" id="GO:0022857">
    <property type="term" value="F:transmembrane transporter activity"/>
    <property type="evidence" value="ECO:0007669"/>
    <property type="project" value="InterPro"/>
</dbReference>
<keyword evidence="4 7" id="KW-1133">Transmembrane helix</keyword>
<dbReference type="Gene3D" id="1.20.1250.20">
    <property type="entry name" value="MFS general substrate transporter like domains"/>
    <property type="match status" value="1"/>
</dbReference>
<dbReference type="InterPro" id="IPR036259">
    <property type="entry name" value="MFS_trans_sf"/>
</dbReference>
<feature type="region of interest" description="Disordered" evidence="6">
    <location>
        <begin position="1152"/>
        <end position="1231"/>
    </location>
</feature>
<feature type="domain" description="Major facilitator superfamily (MFS) profile" evidence="8">
    <location>
        <begin position="118"/>
        <end position="540"/>
    </location>
</feature>
<keyword evidence="10" id="KW-1185">Reference proteome</keyword>
<dbReference type="AlphaFoldDB" id="A0A2R5GEP9"/>
<feature type="transmembrane region" description="Helical" evidence="7">
    <location>
        <begin position="454"/>
        <end position="474"/>
    </location>
</feature>
<evidence type="ECO:0000259" key="8">
    <source>
        <dbReference type="PROSITE" id="PS50850"/>
    </source>
</evidence>
<evidence type="ECO:0000256" key="5">
    <source>
        <dbReference type="ARBA" id="ARBA00023136"/>
    </source>
</evidence>
<feature type="transmembrane region" description="Helical" evidence="7">
    <location>
        <begin position="430"/>
        <end position="448"/>
    </location>
</feature>
<evidence type="ECO:0000256" key="3">
    <source>
        <dbReference type="ARBA" id="ARBA00022692"/>
    </source>
</evidence>
<comment type="subcellular location">
    <subcellularLocation>
        <location evidence="1">Membrane</location>
        <topology evidence="1">Multi-pass membrane protein</topology>
    </subcellularLocation>
</comment>
<feature type="transmembrane region" description="Helical" evidence="7">
    <location>
        <begin position="152"/>
        <end position="173"/>
    </location>
</feature>
<feature type="region of interest" description="Disordered" evidence="6">
    <location>
        <begin position="1"/>
        <end position="56"/>
    </location>
</feature>
<dbReference type="Gene3D" id="3.80.10.10">
    <property type="entry name" value="Ribonuclease Inhibitor"/>
    <property type="match status" value="1"/>
</dbReference>
<feature type="transmembrane region" description="Helical" evidence="7">
    <location>
        <begin position="396"/>
        <end position="418"/>
    </location>
</feature>
<feature type="transmembrane region" description="Helical" evidence="7">
    <location>
        <begin position="217"/>
        <end position="235"/>
    </location>
</feature>
<dbReference type="SUPFAM" id="SSF52047">
    <property type="entry name" value="RNI-like"/>
    <property type="match status" value="1"/>
</dbReference>
<dbReference type="InParanoid" id="A0A2R5GEP9"/>
<dbReference type="Pfam" id="PF13516">
    <property type="entry name" value="LRR_6"/>
    <property type="match status" value="2"/>
</dbReference>
<protein>
    <submittedName>
        <fullName evidence="9">Solute carrier family 22 member 1</fullName>
    </submittedName>
</protein>
<feature type="transmembrane region" description="Helical" evidence="7">
    <location>
        <begin position="270"/>
        <end position="291"/>
    </location>
</feature>
<feature type="transmembrane region" description="Helical" evidence="7">
    <location>
        <begin position="185"/>
        <end position="211"/>
    </location>
</feature>
<feature type="compositionally biased region" description="Acidic residues" evidence="6">
    <location>
        <begin position="25"/>
        <end position="37"/>
    </location>
</feature>
<dbReference type="PROSITE" id="PS50850">
    <property type="entry name" value="MFS"/>
    <property type="match status" value="1"/>
</dbReference>
<feature type="transmembrane region" description="Helical" evidence="7">
    <location>
        <begin position="358"/>
        <end position="384"/>
    </location>
</feature>
<proteinExistence type="predicted"/>
<organism evidence="9 10">
    <name type="scientific">Hondaea fermentalgiana</name>
    <dbReference type="NCBI Taxonomy" id="2315210"/>
    <lineage>
        <taxon>Eukaryota</taxon>
        <taxon>Sar</taxon>
        <taxon>Stramenopiles</taxon>
        <taxon>Bigyra</taxon>
        <taxon>Labyrinthulomycetes</taxon>
        <taxon>Thraustochytrida</taxon>
        <taxon>Thraustochytriidae</taxon>
        <taxon>Hondaea</taxon>
    </lineage>
</organism>
<evidence type="ECO:0000256" key="1">
    <source>
        <dbReference type="ARBA" id="ARBA00004141"/>
    </source>
</evidence>
<feature type="compositionally biased region" description="Basic and acidic residues" evidence="6">
    <location>
        <begin position="82"/>
        <end position="93"/>
    </location>
</feature>
<dbReference type="InterPro" id="IPR001611">
    <property type="entry name" value="Leu-rich_rpt"/>
</dbReference>
<dbReference type="Pfam" id="PF07690">
    <property type="entry name" value="MFS_1"/>
    <property type="match status" value="1"/>
</dbReference>
<feature type="region of interest" description="Disordered" evidence="6">
    <location>
        <begin position="736"/>
        <end position="764"/>
    </location>
</feature>
<dbReference type="EMBL" id="BEYU01000049">
    <property type="protein sequence ID" value="GBG28779.1"/>
    <property type="molecule type" value="Genomic_DNA"/>
</dbReference>
<gene>
    <name evidence="9" type="ORF">FCC1311_050002</name>
</gene>
<dbReference type="PANTHER" id="PTHR23511:SF34">
    <property type="entry name" value="SYNAPTIC VESICLE GLYCOPROTEIN 2"/>
    <property type="match status" value="1"/>
</dbReference>
<feature type="transmembrane region" description="Helical" evidence="7">
    <location>
        <begin position="116"/>
        <end position="140"/>
    </location>
</feature>
<feature type="transmembrane region" description="Helical" evidence="7">
    <location>
        <begin position="512"/>
        <end position="535"/>
    </location>
</feature>
<dbReference type="SUPFAM" id="SSF103473">
    <property type="entry name" value="MFS general substrate transporter"/>
    <property type="match status" value="1"/>
</dbReference>
<reference evidence="9 10" key="1">
    <citation type="submission" date="2017-12" db="EMBL/GenBank/DDBJ databases">
        <title>Sequencing, de novo assembly and annotation of complete genome of a new Thraustochytrid species, strain FCC1311.</title>
        <authorList>
            <person name="Sedici K."/>
            <person name="Godart F."/>
            <person name="Aiese Cigliano R."/>
            <person name="Sanseverino W."/>
            <person name="Barakat M."/>
            <person name="Ortet P."/>
            <person name="Marechal E."/>
            <person name="Cagnac O."/>
            <person name="Amato A."/>
        </authorList>
    </citation>
    <scope>NUCLEOTIDE SEQUENCE [LARGE SCALE GENOMIC DNA]</scope>
</reference>